<dbReference type="AlphaFoldDB" id="A0A8J3XSD8"/>
<organism evidence="4 5">
    <name type="scientific">Planotetraspora silvatica</name>
    <dbReference type="NCBI Taxonomy" id="234614"/>
    <lineage>
        <taxon>Bacteria</taxon>
        <taxon>Bacillati</taxon>
        <taxon>Actinomycetota</taxon>
        <taxon>Actinomycetes</taxon>
        <taxon>Streptosporangiales</taxon>
        <taxon>Streptosporangiaceae</taxon>
        <taxon>Planotetraspora</taxon>
    </lineage>
</organism>
<keyword evidence="2" id="KW-0804">Transcription</keyword>
<proteinExistence type="predicted"/>
<dbReference type="EMBL" id="BOOQ01000061">
    <property type="protein sequence ID" value="GII51139.1"/>
    <property type="molecule type" value="Genomic_DNA"/>
</dbReference>
<dbReference type="Proteomes" id="UP000644610">
    <property type="component" value="Unassembled WGS sequence"/>
</dbReference>
<evidence type="ECO:0000259" key="3">
    <source>
        <dbReference type="Pfam" id="PF13490"/>
    </source>
</evidence>
<keyword evidence="1" id="KW-0805">Transcription regulation</keyword>
<feature type="domain" description="Putative zinc-finger" evidence="3">
    <location>
        <begin position="11"/>
        <end position="44"/>
    </location>
</feature>
<dbReference type="InterPro" id="IPR041916">
    <property type="entry name" value="Anti_sigma_zinc_sf"/>
</dbReference>
<dbReference type="RefSeq" id="WP_203980655.1">
    <property type="nucleotide sequence ID" value="NZ_BAAAKY010000006.1"/>
</dbReference>
<dbReference type="InterPro" id="IPR024020">
    <property type="entry name" value="Anit_sigma_mycothiol_RsrA"/>
</dbReference>
<dbReference type="NCBIfam" id="TIGR03988">
    <property type="entry name" value="antisig_RsrA"/>
    <property type="match status" value="1"/>
</dbReference>
<comment type="caution">
    <text evidence="4">The sequence shown here is derived from an EMBL/GenBank/DDBJ whole genome shotgun (WGS) entry which is preliminary data.</text>
</comment>
<keyword evidence="5" id="KW-1185">Reference proteome</keyword>
<protein>
    <submittedName>
        <fullName evidence="4">Anti-sigma factor RsrA</fullName>
    </submittedName>
</protein>
<reference evidence="4" key="1">
    <citation type="submission" date="2021-01" db="EMBL/GenBank/DDBJ databases">
        <title>Whole genome shotgun sequence of Planotetraspora silvatica NBRC 100141.</title>
        <authorList>
            <person name="Komaki H."/>
            <person name="Tamura T."/>
        </authorList>
    </citation>
    <scope>NUCLEOTIDE SEQUENCE</scope>
    <source>
        <strain evidence="4">NBRC 100141</strain>
    </source>
</reference>
<sequence>MSCGNHHETPCTDVLDRLYSYLDGELDEHGCADIRQHLDECHSCLDEYGLEKVVKQLVAKHCGCDPVPDDLRAKVMGRIEQVRAQLAD</sequence>
<dbReference type="Pfam" id="PF13490">
    <property type="entry name" value="zf-HC2"/>
    <property type="match status" value="1"/>
</dbReference>
<evidence type="ECO:0000256" key="2">
    <source>
        <dbReference type="ARBA" id="ARBA00023163"/>
    </source>
</evidence>
<evidence type="ECO:0000313" key="5">
    <source>
        <dbReference type="Proteomes" id="UP000644610"/>
    </source>
</evidence>
<name>A0A8J3XSD8_9ACTN</name>
<gene>
    <name evidence="4" type="primary">rsrA</name>
    <name evidence="4" type="ORF">Psi02_75630</name>
</gene>
<dbReference type="InterPro" id="IPR027383">
    <property type="entry name" value="Znf_put"/>
</dbReference>
<dbReference type="Gene3D" id="1.10.10.1320">
    <property type="entry name" value="Anti-sigma factor, zinc-finger domain"/>
    <property type="match status" value="1"/>
</dbReference>
<evidence type="ECO:0000256" key="1">
    <source>
        <dbReference type="ARBA" id="ARBA00023015"/>
    </source>
</evidence>
<evidence type="ECO:0000313" key="4">
    <source>
        <dbReference type="EMBL" id="GII51139.1"/>
    </source>
</evidence>
<accession>A0A8J3XSD8</accession>